<evidence type="ECO:0000256" key="3">
    <source>
        <dbReference type="ARBA" id="ARBA00022692"/>
    </source>
</evidence>
<feature type="transmembrane region" description="Helical" evidence="6">
    <location>
        <begin position="123"/>
        <end position="142"/>
    </location>
</feature>
<evidence type="ECO:0000256" key="2">
    <source>
        <dbReference type="ARBA" id="ARBA00022475"/>
    </source>
</evidence>
<protein>
    <submittedName>
        <fullName evidence="7">Na+-driven multidrug efflux pump</fullName>
    </submittedName>
</protein>
<evidence type="ECO:0000256" key="1">
    <source>
        <dbReference type="ARBA" id="ARBA00004651"/>
    </source>
</evidence>
<dbReference type="CDD" id="cd13125">
    <property type="entry name" value="MATE_like_10"/>
    <property type="match status" value="1"/>
</dbReference>
<evidence type="ECO:0000256" key="4">
    <source>
        <dbReference type="ARBA" id="ARBA00022989"/>
    </source>
</evidence>
<dbReference type="Proteomes" id="UP000007590">
    <property type="component" value="Chromosome"/>
</dbReference>
<feature type="transmembrane region" description="Helical" evidence="6">
    <location>
        <begin position="368"/>
        <end position="388"/>
    </location>
</feature>
<sequence>MKKIIKSDLARVFSLNALSTLIKMLTGFISIKVVAMLVGPVGIALLGQLNNFSSIVLTVSTGGINSGVTKYIAENAGNESANRRYLRSAFWITFILSICCGLVLILGSGFFAESLLKEPQYTIIFIVFGFTIILYALNNLLVSILNGYKEFKKYVIVNISSSIVGLIFSIVLVYFWGVFGALLSAVTYQSIIFLITLMIVVKSKWFKMHNFFGRFNLPAAKNLSKYSLMALVSTAVIPVGQIIIRNFITKHLSIDSAGLWEGMNRISSMYLMVITTSLSVYYLPRLSEIKTDIELNNEIIHTYKVVMPPLIIISGAIYVSRHFIIQVLFNDKFSEMENLFPFQLIGDVFKVASWILGYQFVAKARATAYVLMEVLFSIGFILLAMFFIAKWGNIGATIAYSLNYIMYFVVMLIIFRKLLFTTSERK</sequence>
<name>H8KMQ6_SOLCM</name>
<dbReference type="Pfam" id="PF01943">
    <property type="entry name" value="Polysacc_synt"/>
    <property type="match status" value="1"/>
</dbReference>
<feature type="transmembrane region" description="Helical" evidence="6">
    <location>
        <begin position="394"/>
        <end position="415"/>
    </location>
</feature>
<dbReference type="AlphaFoldDB" id="H8KMQ6"/>
<comment type="subcellular location">
    <subcellularLocation>
        <location evidence="1">Cell membrane</location>
        <topology evidence="1">Multi-pass membrane protein</topology>
    </subcellularLocation>
</comment>
<evidence type="ECO:0000256" key="5">
    <source>
        <dbReference type="ARBA" id="ARBA00023136"/>
    </source>
</evidence>
<organism evidence="7 8">
    <name type="scientific">Solitalea canadensis (strain ATCC 29591 / DSM 3403 / JCM 21819 / LMG 8368 / NBRC 15130 / NCIMB 12057 / USAM 9D)</name>
    <name type="common">Flexibacter canadensis</name>
    <dbReference type="NCBI Taxonomy" id="929556"/>
    <lineage>
        <taxon>Bacteria</taxon>
        <taxon>Pseudomonadati</taxon>
        <taxon>Bacteroidota</taxon>
        <taxon>Sphingobacteriia</taxon>
        <taxon>Sphingobacteriales</taxon>
        <taxon>Sphingobacteriaceae</taxon>
        <taxon>Solitalea</taxon>
    </lineage>
</organism>
<dbReference type="GO" id="GO:0005886">
    <property type="term" value="C:plasma membrane"/>
    <property type="evidence" value="ECO:0007669"/>
    <property type="project" value="UniProtKB-SubCell"/>
</dbReference>
<feature type="transmembrane region" description="Helical" evidence="6">
    <location>
        <begin position="340"/>
        <end position="361"/>
    </location>
</feature>
<keyword evidence="8" id="KW-1185">Reference proteome</keyword>
<evidence type="ECO:0000313" key="8">
    <source>
        <dbReference type="Proteomes" id="UP000007590"/>
    </source>
</evidence>
<dbReference type="EMBL" id="CP003349">
    <property type="protein sequence ID" value="AFD09309.1"/>
    <property type="molecule type" value="Genomic_DNA"/>
</dbReference>
<dbReference type="GO" id="GO:0009246">
    <property type="term" value="P:enterobacterial common antigen biosynthetic process"/>
    <property type="evidence" value="ECO:0007669"/>
    <property type="project" value="InterPro"/>
</dbReference>
<feature type="transmembrane region" description="Helical" evidence="6">
    <location>
        <begin position="154"/>
        <end position="176"/>
    </location>
</feature>
<accession>H8KMQ6</accession>
<dbReference type="PANTHER" id="PTHR30250:SF30">
    <property type="entry name" value="LIPID III FLIPPASE"/>
    <property type="match status" value="1"/>
</dbReference>
<feature type="transmembrane region" description="Helical" evidence="6">
    <location>
        <begin position="305"/>
        <end position="328"/>
    </location>
</feature>
<dbReference type="InterPro" id="IPR002797">
    <property type="entry name" value="Polysacc_synth"/>
</dbReference>
<feature type="transmembrane region" description="Helical" evidence="6">
    <location>
        <begin position="182"/>
        <end position="205"/>
    </location>
</feature>
<keyword evidence="5 6" id="KW-0472">Membrane</keyword>
<dbReference type="KEGG" id="scn:Solca_4319"/>
<evidence type="ECO:0000313" key="7">
    <source>
        <dbReference type="EMBL" id="AFD09309.1"/>
    </source>
</evidence>
<dbReference type="eggNOG" id="COG2244">
    <property type="taxonomic scope" value="Bacteria"/>
</dbReference>
<proteinExistence type="predicted"/>
<reference evidence="7" key="1">
    <citation type="submission" date="2012-02" db="EMBL/GenBank/DDBJ databases">
        <title>The complete genome of Solitalea canadensis DSM 3403.</title>
        <authorList>
            <consortium name="US DOE Joint Genome Institute (JGI-PGF)"/>
            <person name="Lucas S."/>
            <person name="Copeland A."/>
            <person name="Lapidus A."/>
            <person name="Glavina del Rio T."/>
            <person name="Dalin E."/>
            <person name="Tice H."/>
            <person name="Bruce D."/>
            <person name="Goodwin L."/>
            <person name="Pitluck S."/>
            <person name="Peters L."/>
            <person name="Ovchinnikova G."/>
            <person name="Lu M."/>
            <person name="Kyrpides N."/>
            <person name="Mavromatis K."/>
            <person name="Ivanova N."/>
            <person name="Brettin T."/>
            <person name="Detter J.C."/>
            <person name="Han C."/>
            <person name="Larimer F."/>
            <person name="Land M."/>
            <person name="Hauser L."/>
            <person name="Markowitz V."/>
            <person name="Cheng J.-F."/>
            <person name="Hugenholtz P."/>
            <person name="Woyke T."/>
            <person name="Wu D."/>
            <person name="Spring S."/>
            <person name="Schroeder M."/>
            <person name="Kopitz M."/>
            <person name="Brambilla E."/>
            <person name="Klenk H.-P."/>
            <person name="Eisen J.A."/>
        </authorList>
    </citation>
    <scope>NUCLEOTIDE SEQUENCE</scope>
    <source>
        <strain evidence="7">DSM 3403</strain>
    </source>
</reference>
<dbReference type="PANTHER" id="PTHR30250">
    <property type="entry name" value="PST FAMILY PREDICTED COLANIC ACID TRANSPORTER"/>
    <property type="match status" value="1"/>
</dbReference>
<keyword evidence="2" id="KW-1003">Cell membrane</keyword>
<dbReference type="RefSeq" id="WP_014682531.1">
    <property type="nucleotide sequence ID" value="NC_017770.1"/>
</dbReference>
<evidence type="ECO:0000256" key="6">
    <source>
        <dbReference type="SAM" id="Phobius"/>
    </source>
</evidence>
<feature type="transmembrane region" description="Helical" evidence="6">
    <location>
        <begin position="85"/>
        <end position="111"/>
    </location>
</feature>
<dbReference type="STRING" id="929556.Solca_4319"/>
<feature type="transmembrane region" description="Helical" evidence="6">
    <location>
        <begin position="226"/>
        <end position="248"/>
    </location>
</feature>
<keyword evidence="3 6" id="KW-0812">Transmembrane</keyword>
<gene>
    <name evidence="7" type="ordered locus">Solca_4319</name>
</gene>
<keyword evidence="4 6" id="KW-1133">Transmembrane helix</keyword>
<dbReference type="HOGENOM" id="CLU_042154_0_0_10"/>
<dbReference type="OrthoDB" id="9769862at2"/>
<dbReference type="InterPro" id="IPR050833">
    <property type="entry name" value="Poly_Biosynth_Transport"/>
</dbReference>
<dbReference type="InterPro" id="IPR044550">
    <property type="entry name" value="WzxE"/>
</dbReference>
<feature type="transmembrane region" description="Helical" evidence="6">
    <location>
        <begin position="268"/>
        <end position="284"/>
    </location>
</feature>
<feature type="transmembrane region" description="Helical" evidence="6">
    <location>
        <begin position="52"/>
        <end position="73"/>
    </location>
</feature>